<keyword evidence="2" id="KW-1185">Reference proteome</keyword>
<comment type="caution">
    <text evidence="1">The sequence shown here is derived from an EMBL/GenBank/DDBJ whole genome shotgun (WGS) entry which is preliminary data.</text>
</comment>
<reference evidence="1 2" key="2">
    <citation type="journal article" date="2022" name="Mol. Ecol. Resour.">
        <title>The genomes of chicory, endive, great burdock and yacon provide insights into Asteraceae paleo-polyploidization history and plant inulin production.</title>
        <authorList>
            <person name="Fan W."/>
            <person name="Wang S."/>
            <person name="Wang H."/>
            <person name="Wang A."/>
            <person name="Jiang F."/>
            <person name="Liu H."/>
            <person name="Zhao H."/>
            <person name="Xu D."/>
            <person name="Zhang Y."/>
        </authorList>
    </citation>
    <scope>NUCLEOTIDE SEQUENCE [LARGE SCALE GENOMIC DNA]</scope>
    <source>
        <strain evidence="2">cv. Niubang</strain>
    </source>
</reference>
<dbReference type="EMBL" id="CM042056">
    <property type="protein sequence ID" value="KAI3696991.1"/>
    <property type="molecule type" value="Genomic_DNA"/>
</dbReference>
<accession>A0ACB8ZHL6</accession>
<gene>
    <name evidence="1" type="ORF">L6452_29673</name>
</gene>
<name>A0ACB8ZHL6_ARCLA</name>
<evidence type="ECO:0000313" key="1">
    <source>
        <dbReference type="EMBL" id="KAI3696991.1"/>
    </source>
</evidence>
<sequence length="154" mass="17633">MILLQEALQRESCTSMKSVAHRFIHCDIKSRNILLGDYYNAKISDFGLAKLLMMNQSRTNTGIRGTKGYVAPEWFRNTLLLCVLRLISLADGVLLLEIISCRKSVVFDSDKENVAVLTDWAWDCYHEGRVDAFVENDLEGLDDLKRLTTFVKVW</sequence>
<organism evidence="1 2">
    <name type="scientific">Arctium lappa</name>
    <name type="common">Greater burdock</name>
    <name type="synonym">Lappa major</name>
    <dbReference type="NCBI Taxonomy" id="4217"/>
    <lineage>
        <taxon>Eukaryota</taxon>
        <taxon>Viridiplantae</taxon>
        <taxon>Streptophyta</taxon>
        <taxon>Embryophyta</taxon>
        <taxon>Tracheophyta</taxon>
        <taxon>Spermatophyta</taxon>
        <taxon>Magnoliopsida</taxon>
        <taxon>eudicotyledons</taxon>
        <taxon>Gunneridae</taxon>
        <taxon>Pentapetalae</taxon>
        <taxon>asterids</taxon>
        <taxon>campanulids</taxon>
        <taxon>Asterales</taxon>
        <taxon>Asteraceae</taxon>
        <taxon>Carduoideae</taxon>
        <taxon>Cardueae</taxon>
        <taxon>Arctiinae</taxon>
        <taxon>Arctium</taxon>
    </lineage>
</organism>
<reference evidence="2" key="1">
    <citation type="journal article" date="2022" name="Mol. Ecol. Resour.">
        <title>The genomes of chicory, endive, great burdock and yacon provide insights into Asteraceae palaeo-polyploidization history and plant inulin production.</title>
        <authorList>
            <person name="Fan W."/>
            <person name="Wang S."/>
            <person name="Wang H."/>
            <person name="Wang A."/>
            <person name="Jiang F."/>
            <person name="Liu H."/>
            <person name="Zhao H."/>
            <person name="Xu D."/>
            <person name="Zhang Y."/>
        </authorList>
    </citation>
    <scope>NUCLEOTIDE SEQUENCE [LARGE SCALE GENOMIC DNA]</scope>
    <source>
        <strain evidence="2">cv. Niubang</strain>
    </source>
</reference>
<protein>
    <submittedName>
        <fullName evidence="1">Uncharacterized protein</fullName>
    </submittedName>
</protein>
<proteinExistence type="predicted"/>
<evidence type="ECO:0000313" key="2">
    <source>
        <dbReference type="Proteomes" id="UP001055879"/>
    </source>
</evidence>
<dbReference type="Proteomes" id="UP001055879">
    <property type="component" value="Linkage Group LG10"/>
</dbReference>